<dbReference type="OrthoDB" id="197155at2759"/>
<keyword evidence="1 2" id="KW-0443">Lipid metabolism</keyword>
<dbReference type="PANTHER" id="PTHR12406:SF42">
    <property type="entry name" value="PNPLA DOMAIN-CONTAINING PROTEIN"/>
    <property type="match status" value="1"/>
</dbReference>
<dbReference type="AlphaFoldDB" id="A0A2P4X7G7"/>
<dbReference type="GO" id="GO:0004806">
    <property type="term" value="F:triacylglycerol lipase activity"/>
    <property type="evidence" value="ECO:0007669"/>
    <property type="project" value="TreeGrafter"/>
</dbReference>
<keyword evidence="3" id="KW-0472">Membrane</keyword>
<feature type="short sequence motif" description="GXSXG" evidence="2">
    <location>
        <begin position="51"/>
        <end position="55"/>
    </location>
</feature>
<proteinExistence type="predicted"/>
<keyword evidence="2" id="KW-0442">Lipid degradation</keyword>
<accession>A0A2P4X7G7</accession>
<name>A0A2P4X7G7_9STRA</name>
<feature type="transmembrane region" description="Helical" evidence="3">
    <location>
        <begin position="277"/>
        <end position="299"/>
    </location>
</feature>
<sequence>MAHRRHIKRVSNADPTLSFSFACGGWLKMYLFGVAKALQEFELEKDARLIGCSAGALTATGLALHCDFNAIRDHVLHNVVPQAHASLAGYFRVRPYLRDTLVRHGGLHKFEALNTSQQLTIVYSSLSSLKSRRATTFESTEHLTETLLASCCAPPIAGLPFKLNGEWIMDGGMLDFQPVYDERTVTISPFYCVGADIKPSVYVPMWWALIPPGVRDVEWLFDLGYEDGLKWIVKKGLTGGRKNIVIPDKSTKYADGWNTTVGRVVGYRACESHFLDALFIGLFVCLWRPMAFMCLYFELYLQAIVSGSKAVVFGAAAKLLISNIIMAGLALALATLGLQHTMLFLLGLTATGFFLGCMVLLVGGLQQAGAVASADWQRCRSYMRSITSLSLFLHSMPVIGSKVQIKRHEFLLEHSLVYRVAMHFV</sequence>
<evidence type="ECO:0000256" key="3">
    <source>
        <dbReference type="SAM" id="Phobius"/>
    </source>
</evidence>
<dbReference type="Pfam" id="PF01734">
    <property type="entry name" value="Patatin"/>
    <property type="match status" value="1"/>
</dbReference>
<evidence type="ECO:0000313" key="5">
    <source>
        <dbReference type="EMBL" id="POM61481.1"/>
    </source>
</evidence>
<keyword evidence="2" id="KW-0378">Hydrolase</keyword>
<dbReference type="Proteomes" id="UP000237271">
    <property type="component" value="Unassembled WGS sequence"/>
</dbReference>
<feature type="active site" description="Proton acceptor" evidence="2">
    <location>
        <position position="170"/>
    </location>
</feature>
<feature type="domain" description="PNPLA" evidence="4">
    <location>
        <begin position="19"/>
        <end position="183"/>
    </location>
</feature>
<keyword evidence="3" id="KW-0812">Transmembrane</keyword>
<dbReference type="PROSITE" id="PS51635">
    <property type="entry name" value="PNPLA"/>
    <property type="match status" value="1"/>
</dbReference>
<dbReference type="EMBL" id="NCKW01015964">
    <property type="protein sequence ID" value="POM61481.1"/>
    <property type="molecule type" value="Genomic_DNA"/>
</dbReference>
<dbReference type="GO" id="GO:0055088">
    <property type="term" value="P:lipid homeostasis"/>
    <property type="evidence" value="ECO:0007669"/>
    <property type="project" value="TreeGrafter"/>
</dbReference>
<evidence type="ECO:0000256" key="2">
    <source>
        <dbReference type="PROSITE-ProRule" id="PRU01161"/>
    </source>
</evidence>
<evidence type="ECO:0000313" key="6">
    <source>
        <dbReference type="Proteomes" id="UP000237271"/>
    </source>
</evidence>
<dbReference type="GO" id="GO:0016020">
    <property type="term" value="C:membrane"/>
    <property type="evidence" value="ECO:0007669"/>
    <property type="project" value="TreeGrafter"/>
</dbReference>
<organism evidence="5 6">
    <name type="scientific">Phytophthora palmivora</name>
    <dbReference type="NCBI Taxonomy" id="4796"/>
    <lineage>
        <taxon>Eukaryota</taxon>
        <taxon>Sar</taxon>
        <taxon>Stramenopiles</taxon>
        <taxon>Oomycota</taxon>
        <taxon>Peronosporomycetes</taxon>
        <taxon>Peronosporales</taxon>
        <taxon>Peronosporaceae</taxon>
        <taxon>Phytophthora</taxon>
    </lineage>
</organism>
<dbReference type="InterPro" id="IPR002641">
    <property type="entry name" value="PNPLA_dom"/>
</dbReference>
<comment type="caution">
    <text evidence="2">Lacks conserved residue(s) required for the propagation of feature annotation.</text>
</comment>
<dbReference type="GO" id="GO:0005811">
    <property type="term" value="C:lipid droplet"/>
    <property type="evidence" value="ECO:0007669"/>
    <property type="project" value="TreeGrafter"/>
</dbReference>
<keyword evidence="6" id="KW-1185">Reference proteome</keyword>
<dbReference type="GO" id="GO:0005737">
    <property type="term" value="C:cytoplasm"/>
    <property type="evidence" value="ECO:0007669"/>
    <property type="project" value="TreeGrafter"/>
</dbReference>
<feature type="active site" description="Nucleophile" evidence="2">
    <location>
        <position position="53"/>
    </location>
</feature>
<feature type="short sequence motif" description="DGA/G" evidence="2">
    <location>
        <begin position="170"/>
        <end position="172"/>
    </location>
</feature>
<dbReference type="GO" id="GO:0019433">
    <property type="term" value="P:triglyceride catabolic process"/>
    <property type="evidence" value="ECO:0007669"/>
    <property type="project" value="TreeGrafter"/>
</dbReference>
<dbReference type="Gene3D" id="3.40.1090.10">
    <property type="entry name" value="Cytosolic phospholipase A2 catalytic domain"/>
    <property type="match status" value="1"/>
</dbReference>
<dbReference type="InterPro" id="IPR033562">
    <property type="entry name" value="PLPL"/>
</dbReference>
<dbReference type="PANTHER" id="PTHR12406">
    <property type="entry name" value="CALCIUM-INDEPENDENT PHOSPHOLIPASE A2 IPLA2 -RELATED"/>
    <property type="match status" value="1"/>
</dbReference>
<reference evidence="5 6" key="1">
    <citation type="journal article" date="2017" name="Genome Biol. Evol.">
        <title>Phytophthora megakarya and P. palmivora, closely related causal agents of cacao black pod rot, underwent increases in genome sizes and gene numbers by different mechanisms.</title>
        <authorList>
            <person name="Ali S.S."/>
            <person name="Shao J."/>
            <person name="Lary D.J."/>
            <person name="Kronmiller B."/>
            <person name="Shen D."/>
            <person name="Strem M.D."/>
            <person name="Amoako-Attah I."/>
            <person name="Akrofi A.Y."/>
            <person name="Begoude B.A."/>
            <person name="Ten Hoopen G.M."/>
            <person name="Coulibaly K."/>
            <person name="Kebe B.I."/>
            <person name="Melnick R.L."/>
            <person name="Guiltinan M.J."/>
            <person name="Tyler B.M."/>
            <person name="Meinhardt L.W."/>
            <person name="Bailey B.A."/>
        </authorList>
    </citation>
    <scope>NUCLEOTIDE SEQUENCE [LARGE SCALE GENOMIC DNA]</scope>
    <source>
        <strain evidence="6">sbr112.9</strain>
    </source>
</reference>
<gene>
    <name evidence="5" type="ORF">PHPALM_29491</name>
</gene>
<evidence type="ECO:0000256" key="1">
    <source>
        <dbReference type="ARBA" id="ARBA00023098"/>
    </source>
</evidence>
<feature type="transmembrane region" description="Helical" evidence="3">
    <location>
        <begin position="311"/>
        <end position="336"/>
    </location>
</feature>
<evidence type="ECO:0000259" key="4">
    <source>
        <dbReference type="PROSITE" id="PS51635"/>
    </source>
</evidence>
<protein>
    <submittedName>
        <fullName evidence="5">Patatin-like phosphoLipase</fullName>
    </submittedName>
</protein>
<keyword evidence="3" id="KW-1133">Transmembrane helix</keyword>
<comment type="caution">
    <text evidence="5">The sequence shown here is derived from an EMBL/GenBank/DDBJ whole genome shotgun (WGS) entry which is preliminary data.</text>
</comment>
<feature type="transmembrane region" description="Helical" evidence="3">
    <location>
        <begin position="343"/>
        <end position="362"/>
    </location>
</feature>
<dbReference type="InterPro" id="IPR016035">
    <property type="entry name" value="Acyl_Trfase/lysoPLipase"/>
</dbReference>
<dbReference type="SUPFAM" id="SSF52151">
    <property type="entry name" value="FabD/lysophospholipase-like"/>
    <property type="match status" value="1"/>
</dbReference>